<dbReference type="AlphaFoldDB" id="A0A7X6A0G2"/>
<dbReference type="EMBL" id="JAASRO010000001">
    <property type="protein sequence ID" value="NIK56913.1"/>
    <property type="molecule type" value="Genomic_DNA"/>
</dbReference>
<gene>
    <name evidence="2" type="ORF">BJY22_002630</name>
</gene>
<sequence>MTDDDVEISPSSWEYRLVAAVVHAVERRAGGGVDGPRTRWNRELLAETDPDDLGGASVDGSLSVSVVHVLEPLREARDLDRPLTAGEAWKLRQAIATLIHEAAHLMTPVGDRTAPEAYPLDDAATAYDEGLVEHWTHRNLDSVITEVFADAGLDGAAAAVLSQPGYDAYPAYTPAARHLSDALAERSGLTSTQVTQKLLCADDRQRWNVAVDLVIDKQLPLMPEAHRAQVRRQLVAPLRESLSGLGAVEDDESLDYEQQSDEAVKAAQSAIAGLDRELESIQRKYQIEAPQLSPDLARLRAVTSGQAPPAGATDQRAGVTDRATTGPHSGSSGQQGPRRQPGPHRHGLG</sequence>
<evidence type="ECO:0000256" key="1">
    <source>
        <dbReference type="SAM" id="MobiDB-lite"/>
    </source>
</evidence>
<organism evidence="2 3">
    <name type="scientific">Kribbella shirazensis</name>
    <dbReference type="NCBI Taxonomy" id="1105143"/>
    <lineage>
        <taxon>Bacteria</taxon>
        <taxon>Bacillati</taxon>
        <taxon>Actinomycetota</taxon>
        <taxon>Actinomycetes</taxon>
        <taxon>Propionibacteriales</taxon>
        <taxon>Kribbellaceae</taxon>
        <taxon>Kribbella</taxon>
    </lineage>
</organism>
<reference evidence="2 3" key="1">
    <citation type="submission" date="2020-03" db="EMBL/GenBank/DDBJ databases">
        <title>Sequencing the genomes of 1000 actinobacteria strains.</title>
        <authorList>
            <person name="Klenk H.-P."/>
        </authorList>
    </citation>
    <scope>NUCLEOTIDE SEQUENCE [LARGE SCALE GENOMIC DNA]</scope>
    <source>
        <strain evidence="2 3">DSM 45490</strain>
    </source>
</reference>
<proteinExistence type="predicted"/>
<feature type="region of interest" description="Disordered" evidence="1">
    <location>
        <begin position="302"/>
        <end position="349"/>
    </location>
</feature>
<accession>A0A7X6A0G2</accession>
<evidence type="ECO:0000313" key="3">
    <source>
        <dbReference type="Proteomes" id="UP000555407"/>
    </source>
</evidence>
<dbReference type="RefSeq" id="WP_167206604.1">
    <property type="nucleotide sequence ID" value="NZ_JAASRO010000001.1"/>
</dbReference>
<dbReference type="Proteomes" id="UP000555407">
    <property type="component" value="Unassembled WGS sequence"/>
</dbReference>
<name>A0A7X6A0G2_9ACTN</name>
<keyword evidence="3" id="KW-1185">Reference proteome</keyword>
<protein>
    <submittedName>
        <fullName evidence="2">Uncharacterized protein</fullName>
    </submittedName>
</protein>
<evidence type="ECO:0000313" key="2">
    <source>
        <dbReference type="EMBL" id="NIK56913.1"/>
    </source>
</evidence>
<comment type="caution">
    <text evidence="2">The sequence shown here is derived from an EMBL/GenBank/DDBJ whole genome shotgun (WGS) entry which is preliminary data.</text>
</comment>
<feature type="compositionally biased region" description="Low complexity" evidence="1">
    <location>
        <begin position="326"/>
        <end position="339"/>
    </location>
</feature>